<name>K0B2W5_GOTA9</name>
<comment type="pathway">
    <text evidence="2">Cell wall biogenesis; peptidoglycan biosynthesis.</text>
</comment>
<dbReference type="InterPro" id="IPR011698">
    <property type="entry name" value="GATase_3"/>
</dbReference>
<dbReference type="KEGG" id="cad:Curi_c19470"/>
<keyword evidence="2" id="KW-0573">Peptidoglycan synthesis</keyword>
<dbReference type="Pfam" id="PF07685">
    <property type="entry name" value="GATase_3"/>
    <property type="match status" value="1"/>
</dbReference>
<dbReference type="EC" id="3.5.1.2" evidence="2"/>
<dbReference type="HOGENOM" id="CLU_064047_0_0_9"/>
<dbReference type="GO" id="GO:0004359">
    <property type="term" value="F:glutaminase activity"/>
    <property type="evidence" value="ECO:0007669"/>
    <property type="project" value="UniProtKB-UniRule"/>
</dbReference>
<dbReference type="UniPathway" id="UPA00219"/>
<reference evidence="4 5" key="1">
    <citation type="journal article" date="2012" name="PLoS ONE">
        <title>The purine-utilizing bacterium Clostridium acidurici 9a: a genome-guided metabolic reconsideration.</title>
        <authorList>
            <person name="Hartwich K."/>
            <person name="Poehlein A."/>
            <person name="Daniel R."/>
        </authorList>
    </citation>
    <scope>NUCLEOTIDE SEQUENCE [LARGE SCALE GENOMIC DNA]</scope>
    <source>
        <strain evidence="5">ATCC 7906 / DSM 604 / BCRC 14475 / CIP 104303 / KCTC 5404 / NCIMB 10678 / 9a</strain>
    </source>
</reference>
<keyword evidence="2" id="KW-0378">Hydrolase</keyword>
<keyword evidence="1 2" id="KW-0315">Glutamine amidotransferase</keyword>
<evidence type="ECO:0000259" key="3">
    <source>
        <dbReference type="Pfam" id="PF07685"/>
    </source>
</evidence>
<dbReference type="PANTHER" id="PTHR43873:SF2">
    <property type="entry name" value="COBYRIC ACID SYNTHASE"/>
    <property type="match status" value="1"/>
</dbReference>
<keyword evidence="2" id="KW-0133">Cell shape</keyword>
<comment type="subunit">
    <text evidence="2">Forms a heterodimer with MurT.</text>
</comment>
<dbReference type="GO" id="GO:0071555">
    <property type="term" value="P:cell wall organization"/>
    <property type="evidence" value="ECO:0007669"/>
    <property type="project" value="UniProtKB-KW"/>
</dbReference>
<dbReference type="PROSITE" id="PS51274">
    <property type="entry name" value="GATASE_COBBQ"/>
    <property type="match status" value="1"/>
</dbReference>
<dbReference type="GO" id="GO:0042242">
    <property type="term" value="F:cobyrinic acid a,c-diamide synthase activity"/>
    <property type="evidence" value="ECO:0007669"/>
    <property type="project" value="InterPro"/>
</dbReference>
<dbReference type="InterPro" id="IPR004484">
    <property type="entry name" value="CbiA/CobB_synth"/>
</dbReference>
<keyword evidence="5" id="KW-1185">Reference proteome</keyword>
<protein>
    <recommendedName>
        <fullName evidence="2">Lipid II isoglutaminyl synthase (glutamine-hydrolyzing) subunit GatD</fullName>
        <ecNumber evidence="2">6.3.5.13</ecNumber>
    </recommendedName>
    <alternativeName>
        <fullName evidence="2">Lipid II isoglutaminyl synthase glutaminase subunit</fullName>
        <ecNumber evidence="2">3.5.1.2</ecNumber>
    </alternativeName>
</protein>
<comment type="similarity">
    <text evidence="2">Belongs to the CobB/CobQ family. GatD subfamily.</text>
</comment>
<gene>
    <name evidence="2" type="primary">gatD</name>
    <name evidence="4" type="ordered locus">Curi_c19470</name>
</gene>
<dbReference type="SUPFAM" id="SSF52317">
    <property type="entry name" value="Class I glutamine amidotransferase-like"/>
    <property type="match status" value="1"/>
</dbReference>
<dbReference type="AlphaFoldDB" id="K0B2W5"/>
<dbReference type="InterPro" id="IPR033949">
    <property type="entry name" value="CobQ_GATase1"/>
</dbReference>
<comment type="catalytic activity">
    <reaction evidence="2">
        <text>beta-D-GlcNAc-(1-&gt;4)-Mur2Ac(oyl-L-Ala-gamma-D-Glu-L-Lys-D-Ala-D-Ala)-di-trans,octa-cis-undecaprenyl diphosphate + L-glutamine + ATP + H2O = beta-D-GlcNAc-(1-&gt;4)-Mur2Ac(oyl-L-Ala-D-isoglutaminyl-L-Lys-D-Ala-D-Ala)-di-trans,octa-cis-undecaprenyl diphosphate + L-glutamate + ADP + phosphate + H(+)</text>
        <dbReference type="Rhea" id="RHEA:57928"/>
        <dbReference type="ChEBI" id="CHEBI:15377"/>
        <dbReference type="ChEBI" id="CHEBI:15378"/>
        <dbReference type="ChEBI" id="CHEBI:29985"/>
        <dbReference type="ChEBI" id="CHEBI:30616"/>
        <dbReference type="ChEBI" id="CHEBI:43474"/>
        <dbReference type="ChEBI" id="CHEBI:58359"/>
        <dbReference type="ChEBI" id="CHEBI:60033"/>
        <dbReference type="ChEBI" id="CHEBI:62233"/>
        <dbReference type="ChEBI" id="CHEBI:456216"/>
        <dbReference type="EC" id="6.3.5.13"/>
    </reaction>
</comment>
<dbReference type="eggNOG" id="COG3442">
    <property type="taxonomic scope" value="Bacteria"/>
</dbReference>
<accession>K0B2W5</accession>
<dbReference type="EMBL" id="CP003326">
    <property type="protein sequence ID" value="AFS78951.1"/>
    <property type="molecule type" value="Genomic_DNA"/>
</dbReference>
<dbReference type="InterPro" id="IPR043702">
    <property type="entry name" value="Lipid_II_synth_GatD"/>
</dbReference>
<dbReference type="EC" id="6.3.5.13" evidence="2"/>
<sequence length="250" mass="28306">MDNKIMEVNICHLYPDLLNAYGDLGNILTIKYRAEKRGIKVNITNISIGDDFDPDKYDIVFFGGGQDYEQEIVSEDLINTKKLALRQYIEEEKVLLAICGGYQLLGKYYTTAKGEKLPGAEILDFYTESGSTRFIGNTVIYNEELDETYVGFENHSGRTFIGNMKPIGKIVVGNGNNGEDGTEGCIYKNTYCTYFHGSLLPKNPEIADRLIRNALEKKYGEKIHLDELDDDIELKAKNFIINREKRAAVK</sequence>
<organism evidence="4 5">
    <name type="scientific">Gottschalkia acidurici (strain ATCC 7906 / DSM 604 / BCRC 14475 / CIP 104303 / KCTC 5404 / NCIMB 10678 / 9a)</name>
    <name type="common">Clostridium acidurici</name>
    <dbReference type="NCBI Taxonomy" id="1128398"/>
    <lineage>
        <taxon>Bacteria</taxon>
        <taxon>Bacillati</taxon>
        <taxon>Bacillota</taxon>
        <taxon>Tissierellia</taxon>
        <taxon>Tissierellales</taxon>
        <taxon>Gottschalkiaceae</taxon>
        <taxon>Gottschalkia</taxon>
    </lineage>
</organism>
<evidence type="ECO:0000313" key="4">
    <source>
        <dbReference type="EMBL" id="AFS78951.1"/>
    </source>
</evidence>
<dbReference type="GO" id="GO:0140282">
    <property type="term" value="F:carbon-nitrogen ligase activity on lipid II"/>
    <property type="evidence" value="ECO:0007669"/>
    <property type="project" value="UniProtKB-UniRule"/>
</dbReference>
<keyword evidence="2" id="KW-0961">Cell wall biogenesis/degradation</keyword>
<feature type="binding site" evidence="2">
    <location>
        <position position="133"/>
    </location>
    <ligand>
        <name>substrate</name>
    </ligand>
</feature>
<dbReference type="STRING" id="1128398.Curi_c19470"/>
<keyword evidence="2" id="KW-0436">Ligase</keyword>
<dbReference type="GO" id="GO:0009252">
    <property type="term" value="P:peptidoglycan biosynthetic process"/>
    <property type="evidence" value="ECO:0007669"/>
    <property type="project" value="UniProtKB-UniRule"/>
</dbReference>
<dbReference type="InterPro" id="IPR029062">
    <property type="entry name" value="Class_I_gatase-like"/>
</dbReference>
<dbReference type="PATRIC" id="fig|1128398.3.peg.2004"/>
<dbReference type="Proteomes" id="UP000006094">
    <property type="component" value="Chromosome"/>
</dbReference>
<evidence type="ECO:0000256" key="2">
    <source>
        <dbReference type="HAMAP-Rule" id="MF_02213"/>
    </source>
</evidence>
<feature type="active site" evidence="2">
    <location>
        <position position="196"/>
    </location>
</feature>
<dbReference type="RefSeq" id="WP_014968087.1">
    <property type="nucleotide sequence ID" value="NC_018664.1"/>
</dbReference>
<comment type="catalytic activity">
    <reaction evidence="2">
        <text>L-glutamine + H2O = L-glutamate + NH4(+)</text>
        <dbReference type="Rhea" id="RHEA:15889"/>
        <dbReference type="ChEBI" id="CHEBI:15377"/>
        <dbReference type="ChEBI" id="CHEBI:28938"/>
        <dbReference type="ChEBI" id="CHEBI:29985"/>
        <dbReference type="ChEBI" id="CHEBI:58359"/>
        <dbReference type="EC" id="3.5.1.2"/>
    </reaction>
</comment>
<proteinExistence type="inferred from homology"/>
<dbReference type="GO" id="GO:0009236">
    <property type="term" value="P:cobalamin biosynthetic process"/>
    <property type="evidence" value="ECO:0007669"/>
    <property type="project" value="InterPro"/>
</dbReference>
<dbReference type="GO" id="GO:0008360">
    <property type="term" value="P:regulation of cell shape"/>
    <property type="evidence" value="ECO:0007669"/>
    <property type="project" value="UniProtKB-KW"/>
</dbReference>
<dbReference type="Gene3D" id="3.40.50.880">
    <property type="match status" value="1"/>
</dbReference>
<dbReference type="HAMAP" id="MF_02213">
    <property type="entry name" value="Lipid_II_synth_GatD"/>
    <property type="match status" value="1"/>
</dbReference>
<feature type="active site" description="Nucleophile" evidence="2">
    <location>
        <position position="99"/>
    </location>
</feature>
<comment type="function">
    <text evidence="2">The lipid II isoglutaminyl synthase complex catalyzes the formation of alpha-D-isoglutamine in the cell wall lipid II stem peptide. The GatD subunit catalyzes the hydrolysis of glutamine to glutamate and ammonia. The resulting ammonia molecule is channeled to the active site of MurT.</text>
</comment>
<evidence type="ECO:0000256" key="1">
    <source>
        <dbReference type="ARBA" id="ARBA00022962"/>
    </source>
</evidence>
<dbReference type="CDD" id="cd01750">
    <property type="entry name" value="GATase1_CobQ"/>
    <property type="match status" value="1"/>
</dbReference>
<feature type="domain" description="CobB/CobQ-like glutamine amidotransferase" evidence="3">
    <location>
        <begin position="9"/>
        <end position="203"/>
    </location>
</feature>
<dbReference type="PANTHER" id="PTHR43873">
    <property type="entry name" value="COBYRINATE A,C-DIAMIDE SYNTHASE"/>
    <property type="match status" value="1"/>
</dbReference>
<evidence type="ECO:0000313" key="5">
    <source>
        <dbReference type="Proteomes" id="UP000006094"/>
    </source>
</evidence>